<evidence type="ECO:0000313" key="7">
    <source>
        <dbReference type="EMBL" id="ROW04372.1"/>
    </source>
</evidence>
<dbReference type="Gene3D" id="3.40.50.300">
    <property type="entry name" value="P-loop containing nucleotide triphosphate hydrolases"/>
    <property type="match status" value="1"/>
</dbReference>
<dbReference type="InterPro" id="IPR003593">
    <property type="entry name" value="AAA+_ATPase"/>
</dbReference>
<evidence type="ECO:0000259" key="6">
    <source>
        <dbReference type="SMART" id="SM00382"/>
    </source>
</evidence>
<feature type="compositionally biased region" description="Low complexity" evidence="5">
    <location>
        <begin position="66"/>
        <end position="78"/>
    </location>
</feature>
<evidence type="ECO:0000256" key="5">
    <source>
        <dbReference type="SAM" id="MobiDB-lite"/>
    </source>
</evidence>
<keyword evidence="2" id="KW-0547">Nucleotide-binding</keyword>
<proteinExistence type="predicted"/>
<feature type="compositionally biased region" description="Polar residues" evidence="5">
    <location>
        <begin position="94"/>
        <end position="106"/>
    </location>
</feature>
<dbReference type="SUPFAM" id="SSF52540">
    <property type="entry name" value="P-loop containing nucleoside triphosphate hydrolases"/>
    <property type="match status" value="1"/>
</dbReference>
<feature type="compositionally biased region" description="Polar residues" evidence="5">
    <location>
        <begin position="552"/>
        <end position="562"/>
    </location>
</feature>
<feature type="region of interest" description="Disordered" evidence="5">
    <location>
        <begin position="535"/>
        <end position="577"/>
    </location>
</feature>
<name>A0A423WM52_CYTCH</name>
<organism evidence="7 8">
    <name type="scientific">Cytospora chrysosperma</name>
    <name type="common">Cytospora canker fungus</name>
    <name type="synonym">Sphaeria chrysosperma</name>
    <dbReference type="NCBI Taxonomy" id="252740"/>
    <lineage>
        <taxon>Eukaryota</taxon>
        <taxon>Fungi</taxon>
        <taxon>Dikarya</taxon>
        <taxon>Ascomycota</taxon>
        <taxon>Pezizomycotina</taxon>
        <taxon>Sordariomycetes</taxon>
        <taxon>Sordariomycetidae</taxon>
        <taxon>Diaporthales</taxon>
        <taxon>Cytosporaceae</taxon>
        <taxon>Cytospora</taxon>
    </lineage>
</organism>
<keyword evidence="3" id="KW-0496">Mitochondrion</keyword>
<dbReference type="OrthoDB" id="39734at2759"/>
<feature type="compositionally biased region" description="Low complexity" evidence="5">
    <location>
        <begin position="535"/>
        <end position="549"/>
    </location>
</feature>
<keyword evidence="3" id="KW-0472">Membrane</keyword>
<evidence type="ECO:0000256" key="4">
    <source>
        <dbReference type="ARBA" id="ARBA00022840"/>
    </source>
</evidence>
<feature type="domain" description="AAA+ ATPase" evidence="6">
    <location>
        <begin position="632"/>
        <end position="770"/>
    </location>
</feature>
<keyword evidence="4" id="KW-0067">ATP-binding</keyword>
<keyword evidence="8" id="KW-1185">Reference proteome</keyword>
<dbReference type="Pfam" id="PF17862">
    <property type="entry name" value="AAA_lid_3"/>
    <property type="match status" value="1"/>
</dbReference>
<evidence type="ECO:0000256" key="3">
    <source>
        <dbReference type="ARBA" id="ARBA00022787"/>
    </source>
</evidence>
<sequence length="917" mass="100265">MHELTNAKTMTSKLPRVRAPSVAARLVFAQARHVSSQPNGSNPPEKPESANDEDEGKDNGEPAQPPTNSEASETSESPAEPKKQQLFAPLSGGRNRSSNGTATNTGLPPVDFPPWFLDEHVQIWRSKNDAPKNRLWNKLGRYFRSDQEDSTSARELGGIWASSVPEAEGSQDTPEQAIGRELLSTVSAELDAKPPPTRATKDPKRRPISLLYVHNYKGSRIANELVSHIGDDLGADVVHLDAARLARIIGPYLGSTLYFGRGNMSMLGYTAAEANGRSLSAASTPDSEDEYLVRGMGVMKFLSPGRDDRASWDDLKLSHVLKEIVNCPSVKRKQGGSEPSKPKRLILHVHNYVELAMTTEGASILDKLRTIVDRLWQEGSSIVIVGSAANDMAASARWHTKVKELSTECYPIVFSPNADDMTELKAWEKLDCLQDNMDNINWMLSCLKSEPIRVRLPAQDASESSSEPRPDLDALIEALSSGIYSNHWVYRLSTQAIGFARRDKAVLDASTLAHAYKQMELVDKLRSNLLESRSAASSTTLPSSSPLESLVTLGNTNNSEAGQASGRPKPPPSNLDEEEKKLLTGLVNVDDIHTTFDEVVAPPEIRDSLMALTTLSLQHPKAFSYGVLARERIHGCLLYGPPGTGKTLMAKAVAKSSGANMLEISAASINDMWVGNSEKNVRAVFSLARKMSPMVVFLDEADALLGSRGRQPNRGGQRETINQFLREWDGLTNALDTQQIFVMVSTNRPQDLDEAVLRRLPRRILVDLPLRDGRLAILQSLLRDEALDASVSLDKLATDTELYSGSDLKNLAVAAAMEAAKEELAAARAGVGGGGDDGGSSSQALEFPARRTLTLAHFDKAIKDISASISEDMQSLKAIRKFDEQYGDARKKKKKSHMGFEVVPHETRSEDARVRNK</sequence>
<feature type="region of interest" description="Disordered" evidence="5">
    <location>
        <begin position="28"/>
        <end position="109"/>
    </location>
</feature>
<comment type="caution">
    <text evidence="7">The sequence shown here is derived from an EMBL/GenBank/DDBJ whole genome shotgun (WGS) entry which is preliminary data.</text>
</comment>
<feature type="compositionally biased region" description="Polar residues" evidence="5">
    <location>
        <begin position="33"/>
        <end position="42"/>
    </location>
</feature>
<protein>
    <recommendedName>
        <fullName evidence="6">AAA+ ATPase domain-containing protein</fullName>
    </recommendedName>
</protein>
<dbReference type="STRING" id="252740.A0A423WM52"/>
<feature type="compositionally biased region" description="Basic and acidic residues" evidence="5">
    <location>
        <begin position="903"/>
        <end position="917"/>
    </location>
</feature>
<dbReference type="GO" id="GO:0005524">
    <property type="term" value="F:ATP binding"/>
    <property type="evidence" value="ECO:0007669"/>
    <property type="project" value="UniProtKB-KW"/>
</dbReference>
<accession>A0A423WM52</accession>
<dbReference type="InterPro" id="IPR051701">
    <property type="entry name" value="Mito_OM_Translocase_MSP1"/>
</dbReference>
<dbReference type="PANTHER" id="PTHR45644:SF56">
    <property type="entry name" value="AAA ATPASE, PUTATIVE (AFU_ORTHOLOGUE AFUA_2G12920)-RELATED"/>
    <property type="match status" value="1"/>
</dbReference>
<dbReference type="EMBL" id="LJZO01000002">
    <property type="protein sequence ID" value="ROW04372.1"/>
    <property type="molecule type" value="Genomic_DNA"/>
</dbReference>
<reference evidence="7 8" key="1">
    <citation type="submission" date="2015-09" db="EMBL/GenBank/DDBJ databases">
        <title>Host preference determinants of Valsa canker pathogens revealed by comparative genomics.</title>
        <authorList>
            <person name="Yin Z."/>
            <person name="Huang L."/>
        </authorList>
    </citation>
    <scope>NUCLEOTIDE SEQUENCE [LARGE SCALE GENOMIC DNA]</scope>
    <source>
        <strain evidence="7 8">YSFL</strain>
    </source>
</reference>
<comment type="subcellular location">
    <subcellularLocation>
        <location evidence="1">Mitochondrion outer membrane</location>
        <topology evidence="1">Single-pass membrane protein</topology>
    </subcellularLocation>
</comment>
<evidence type="ECO:0000313" key="8">
    <source>
        <dbReference type="Proteomes" id="UP000284375"/>
    </source>
</evidence>
<gene>
    <name evidence="7" type="ORF">VSDG_00714</name>
</gene>
<dbReference type="Pfam" id="PF00004">
    <property type="entry name" value="AAA"/>
    <property type="match status" value="1"/>
</dbReference>
<dbReference type="AlphaFoldDB" id="A0A423WM52"/>
<dbReference type="InterPro" id="IPR003959">
    <property type="entry name" value="ATPase_AAA_core"/>
</dbReference>
<evidence type="ECO:0000256" key="1">
    <source>
        <dbReference type="ARBA" id="ARBA00004572"/>
    </source>
</evidence>
<evidence type="ECO:0000256" key="2">
    <source>
        <dbReference type="ARBA" id="ARBA00022741"/>
    </source>
</evidence>
<dbReference type="GO" id="GO:0016887">
    <property type="term" value="F:ATP hydrolysis activity"/>
    <property type="evidence" value="ECO:0007669"/>
    <property type="project" value="InterPro"/>
</dbReference>
<dbReference type="PANTHER" id="PTHR45644">
    <property type="entry name" value="AAA ATPASE, PUTATIVE (AFU_ORTHOLOGUE AFUA_2G12920)-RELATED-RELATED"/>
    <property type="match status" value="1"/>
</dbReference>
<dbReference type="InterPro" id="IPR027417">
    <property type="entry name" value="P-loop_NTPase"/>
</dbReference>
<dbReference type="GO" id="GO:0005741">
    <property type="term" value="C:mitochondrial outer membrane"/>
    <property type="evidence" value="ECO:0007669"/>
    <property type="project" value="UniProtKB-SubCell"/>
</dbReference>
<dbReference type="SMART" id="SM00382">
    <property type="entry name" value="AAA"/>
    <property type="match status" value="1"/>
</dbReference>
<keyword evidence="3" id="KW-1000">Mitochondrion outer membrane</keyword>
<dbReference type="Gene3D" id="1.10.8.60">
    <property type="match status" value="1"/>
</dbReference>
<dbReference type="InterPro" id="IPR041569">
    <property type="entry name" value="AAA_lid_3"/>
</dbReference>
<feature type="region of interest" description="Disordered" evidence="5">
    <location>
        <begin position="887"/>
        <end position="917"/>
    </location>
</feature>
<dbReference type="Proteomes" id="UP000284375">
    <property type="component" value="Unassembled WGS sequence"/>
</dbReference>